<feature type="transmembrane region" description="Helical" evidence="2">
    <location>
        <begin position="12"/>
        <end position="32"/>
    </location>
</feature>
<feature type="transmembrane region" description="Helical" evidence="2">
    <location>
        <begin position="213"/>
        <end position="235"/>
    </location>
</feature>
<evidence type="ECO:0000256" key="2">
    <source>
        <dbReference type="SAM" id="Phobius"/>
    </source>
</evidence>
<feature type="transmembrane region" description="Helical" evidence="2">
    <location>
        <begin position="164"/>
        <end position="185"/>
    </location>
</feature>
<gene>
    <name evidence="3" type="ORF">WJU22_07110</name>
</gene>
<keyword evidence="2" id="KW-1133">Transmembrane helix</keyword>
<dbReference type="RefSeq" id="WP_341842551.1">
    <property type="nucleotide sequence ID" value="NZ_CP149792.1"/>
</dbReference>
<dbReference type="PANTHER" id="PTHR34219:SF3">
    <property type="entry name" value="BLL7967 PROTEIN"/>
    <property type="match status" value="1"/>
</dbReference>
<dbReference type="EMBL" id="CP150096">
    <property type="protein sequence ID" value="WZN47944.1"/>
    <property type="molecule type" value="Genomic_DNA"/>
</dbReference>
<dbReference type="Pfam" id="PF03929">
    <property type="entry name" value="PepSY_TM"/>
    <property type="match status" value="1"/>
</dbReference>
<proteinExistence type="predicted"/>
<keyword evidence="2" id="KW-0812">Transmembrane</keyword>
<protein>
    <submittedName>
        <fullName evidence="3">PepSY-associated TM helix domain-containing protein</fullName>
    </submittedName>
</protein>
<feature type="region of interest" description="Disordered" evidence="1">
    <location>
        <begin position="89"/>
        <end position="121"/>
    </location>
</feature>
<keyword evidence="4" id="KW-1185">Reference proteome</keyword>
<feature type="transmembrane region" description="Helical" evidence="2">
    <location>
        <begin position="359"/>
        <end position="380"/>
    </location>
</feature>
<evidence type="ECO:0000256" key="1">
    <source>
        <dbReference type="SAM" id="MobiDB-lite"/>
    </source>
</evidence>
<feature type="compositionally biased region" description="Basic and acidic residues" evidence="1">
    <location>
        <begin position="92"/>
        <end position="110"/>
    </location>
</feature>
<evidence type="ECO:0000313" key="3">
    <source>
        <dbReference type="EMBL" id="WZN47944.1"/>
    </source>
</evidence>
<dbReference type="InterPro" id="IPR005625">
    <property type="entry name" value="PepSY-ass_TM"/>
</dbReference>
<organism evidence="3 4">
    <name type="scientific">Chitinophaga caseinilytica</name>
    <dbReference type="NCBI Taxonomy" id="2267521"/>
    <lineage>
        <taxon>Bacteria</taxon>
        <taxon>Pseudomonadati</taxon>
        <taxon>Bacteroidota</taxon>
        <taxon>Chitinophagia</taxon>
        <taxon>Chitinophagales</taxon>
        <taxon>Chitinophagaceae</taxon>
        <taxon>Chitinophaga</taxon>
    </lineage>
</organism>
<dbReference type="Proteomes" id="UP001449657">
    <property type="component" value="Chromosome"/>
</dbReference>
<evidence type="ECO:0000313" key="4">
    <source>
        <dbReference type="Proteomes" id="UP001449657"/>
    </source>
</evidence>
<keyword evidence="2" id="KW-0472">Membrane</keyword>
<name>A0ABZ2ZBT2_9BACT</name>
<dbReference type="PANTHER" id="PTHR34219">
    <property type="entry name" value="IRON-REGULATED INNER MEMBRANE PROTEIN-RELATED"/>
    <property type="match status" value="1"/>
</dbReference>
<sequence length="403" mass="44847">MKIFFRNIHLYLSLAAGLVIMVTCFTGAVLVFEEELNHTFSKERYYVDPQGERLPLAQLVSNLNEKVPGAKVSAFRIYNDPARSVELTFSPAEKKGEKKEGAGEKKKDAKPAAGRPGGGGGGGKKAFMNPYTGEVIEVYVYQDTFFYTMFALHRWMLGGAVGKMIVGVCTLVFLFIILTGIILWWPKTRNILKQRLKVKWDAGWKRLNHDLHIVLGFYAAIFLFIFAFTGLAWSFEWFNDGIYKVTNSSPKGTPPPVSNYVAEAKPVAFDVVYQKAKTTVPDAHFYNIAKPKDSAAAYSVSMITPRSAHESASDNLFIDQYSGEVLQLQAFGDRNLGQRVRSTFKPVHIASIWGTPSKIIGLIVCLLGVTFPITGIIMWINRLRKQKKTGKSKARSPQEAAAA</sequence>
<reference evidence="3 4" key="1">
    <citation type="submission" date="2024-03" db="EMBL/GenBank/DDBJ databases">
        <title>Chitinophaga caseinilytica sp. nov., a casein hydrolysing bacterium isolated from forest soil.</title>
        <authorList>
            <person name="Lee D.S."/>
            <person name="Han D.M."/>
            <person name="Baek J.H."/>
            <person name="Choi D.G."/>
            <person name="Jeon J.H."/>
            <person name="Jeon C.O."/>
        </authorList>
    </citation>
    <scope>NUCLEOTIDE SEQUENCE [LARGE SCALE GENOMIC DNA]</scope>
    <source>
        <strain evidence="3 4">KACC 19118</strain>
    </source>
</reference>
<accession>A0ABZ2ZBT2</accession>